<feature type="region of interest" description="Disordered" evidence="1">
    <location>
        <begin position="321"/>
        <end position="360"/>
    </location>
</feature>
<dbReference type="Proteomes" id="UP000309601">
    <property type="component" value="Unassembled WGS sequence"/>
</dbReference>
<evidence type="ECO:0000313" key="4">
    <source>
        <dbReference type="EMBL" id="TIC63900.1"/>
    </source>
</evidence>
<evidence type="ECO:0000256" key="1">
    <source>
        <dbReference type="SAM" id="MobiDB-lite"/>
    </source>
</evidence>
<protein>
    <submittedName>
        <fullName evidence="3">Uncharacterized protein</fullName>
    </submittedName>
</protein>
<dbReference type="EMBL" id="SPRW01000032">
    <property type="protein sequence ID" value="TIC63900.1"/>
    <property type="molecule type" value="Genomic_DNA"/>
</dbReference>
<dbReference type="EMBL" id="SPRO01000030">
    <property type="protein sequence ID" value="TIC29231.1"/>
    <property type="molecule type" value="Genomic_DNA"/>
</dbReference>
<name>A0A4T0QX62_9BASI</name>
<sequence length="533" mass="58298">MSLASWLDDVNKRHANTVYASKEIDKEFQKIRRRRSKSLGSTTDIPPARSPKKTDLCLDIPQSNFNRRSNTARKWESSSGMATPTTPRKALAQTQPSTPTSSWTSNRVVGATLKGVNRAIPSPKERGIPLSPNSSSRRVEYPGFGESVKKLDFGGQRRRNSPIVNHYEKDVFGALLPGGNKENIPPGSEYPQLSPSLGASLGISVENNPEVSEKGPKMRPKEPNVLKRWQPINASANTPRERKISPSLRQLKTRSMPTFPPSVSSLRNTQSTNSSRSSLTLSTNDNIGRSPNGKLGDNSTTNTFTSFTSILNDIDHAHDNNKDINTSNKDTNKHKHHRSLSTPSIVVDNEAEGESEAGDISQSSLIELDVDHETVAPQFDLAATPRSDIFSNNIQLFPEVVAPKPIHVHIGNPLGRIEEEANVAHRPLPTQPINRSPNRHRPLPSPMLSPSMQPKSPLMTPPLSTPRHAALPAPPSGVDVFAEAANNNANALKPKRIYKPALNKNHTAPSFISQRKLNAPNVSYAATPPPAKK</sequence>
<feature type="region of interest" description="Disordered" evidence="1">
    <location>
        <begin position="509"/>
        <end position="533"/>
    </location>
</feature>
<evidence type="ECO:0000313" key="2">
    <source>
        <dbReference type="EMBL" id="TIB77668.1"/>
    </source>
</evidence>
<evidence type="ECO:0000313" key="7">
    <source>
        <dbReference type="Proteomes" id="UP000310685"/>
    </source>
</evidence>
<feature type="compositionally biased region" description="Low complexity" evidence="1">
    <location>
        <begin position="264"/>
        <end position="284"/>
    </location>
</feature>
<feature type="region of interest" description="Disordered" evidence="1">
    <location>
        <begin position="427"/>
        <end position="477"/>
    </location>
</feature>
<comment type="caution">
    <text evidence="3">The sequence shown here is derived from an EMBL/GenBank/DDBJ whole genome shotgun (WGS) entry which is preliminary data.</text>
</comment>
<feature type="region of interest" description="Disordered" evidence="1">
    <location>
        <begin position="231"/>
        <end position="300"/>
    </location>
</feature>
<accession>A0A4T0QX62</accession>
<feature type="compositionally biased region" description="Polar residues" evidence="1">
    <location>
        <begin position="77"/>
        <end position="86"/>
    </location>
</feature>
<dbReference type="Proteomes" id="UP000305647">
    <property type="component" value="Unassembled WGS sequence"/>
</dbReference>
<feature type="region of interest" description="Disordered" evidence="1">
    <location>
        <begin position="119"/>
        <end position="141"/>
    </location>
</feature>
<evidence type="ECO:0000313" key="3">
    <source>
        <dbReference type="EMBL" id="TIC29231.1"/>
    </source>
</evidence>
<evidence type="ECO:0000313" key="6">
    <source>
        <dbReference type="Proteomes" id="UP000309601"/>
    </source>
</evidence>
<organism evidence="3 5">
    <name type="scientific">Wallemia mellicola</name>
    <dbReference type="NCBI Taxonomy" id="1708541"/>
    <lineage>
        <taxon>Eukaryota</taxon>
        <taxon>Fungi</taxon>
        <taxon>Dikarya</taxon>
        <taxon>Basidiomycota</taxon>
        <taxon>Wallemiomycotina</taxon>
        <taxon>Wallemiomycetes</taxon>
        <taxon>Wallemiales</taxon>
        <taxon>Wallemiaceae</taxon>
        <taxon>Wallemia</taxon>
    </lineage>
</organism>
<dbReference type="Proteomes" id="UP000310685">
    <property type="component" value="Unassembled WGS sequence"/>
</dbReference>
<dbReference type="AlphaFoldDB" id="A0A4T0QX62"/>
<evidence type="ECO:0000313" key="5">
    <source>
        <dbReference type="Proteomes" id="UP000305647"/>
    </source>
</evidence>
<reference evidence="5 6" key="1">
    <citation type="submission" date="2019-03" db="EMBL/GenBank/DDBJ databases">
        <title>Sequencing 25 genomes of Wallemia mellicola.</title>
        <authorList>
            <person name="Gostincar C."/>
        </authorList>
    </citation>
    <scope>NUCLEOTIDE SEQUENCE [LARGE SCALE GENOMIC DNA]</scope>
    <source>
        <strain evidence="4 6">EXF-1274</strain>
        <strain evidence="2 7">EXF-6152</strain>
        <strain evidence="3 5">EXF-8738</strain>
    </source>
</reference>
<gene>
    <name evidence="4" type="ORF">E3Q02_02828</name>
    <name evidence="3" type="ORF">E3Q10_02714</name>
    <name evidence="2" type="ORF">E3Q22_02919</name>
</gene>
<proteinExistence type="predicted"/>
<feature type="compositionally biased region" description="Low complexity" evidence="1">
    <location>
        <begin position="446"/>
        <end position="458"/>
    </location>
</feature>
<feature type="region of interest" description="Disordered" evidence="1">
    <location>
        <begin position="29"/>
        <end position="105"/>
    </location>
</feature>
<dbReference type="EMBL" id="SPRC01000032">
    <property type="protein sequence ID" value="TIB77668.1"/>
    <property type="molecule type" value="Genomic_DNA"/>
</dbReference>
<feature type="compositionally biased region" description="Low complexity" evidence="1">
    <location>
        <begin position="93"/>
        <end position="105"/>
    </location>
</feature>
<feature type="compositionally biased region" description="Polar residues" evidence="1">
    <location>
        <begin position="247"/>
        <end position="256"/>
    </location>
</feature>